<reference evidence="5" key="1">
    <citation type="submission" date="2013-05" db="EMBL/GenBank/DDBJ databases">
        <authorList>
            <person name="Yim A.K.Y."/>
            <person name="Chan T.F."/>
            <person name="Ji K.M."/>
            <person name="Liu X.Y."/>
            <person name="Zhou J.W."/>
            <person name="Li R.Q."/>
            <person name="Yang K.Y."/>
            <person name="Li J."/>
            <person name="Li M."/>
            <person name="Law P.T.W."/>
            <person name="Wu Y.L."/>
            <person name="Cai Z.L."/>
            <person name="Qin H."/>
            <person name="Bao Y."/>
            <person name="Leung R.K.K."/>
            <person name="Ng P.K.S."/>
            <person name="Zou J."/>
            <person name="Zhong X.J."/>
            <person name="Ran P.X."/>
            <person name="Zhong N.S."/>
            <person name="Liu Z.G."/>
            <person name="Tsui S.K.W."/>
        </authorList>
    </citation>
    <scope>NUCLEOTIDE SEQUENCE</scope>
    <source>
        <strain evidence="5">Derf</strain>
        <tissue evidence="5">Whole organism</tissue>
    </source>
</reference>
<sequence>MIIISQVEPIIEPILENEFWYLPTRASASARAASMMGLMESSRPCSHSSNLGQIPPFEYNNRYLQFFGLPQFQPEEIRIKMDLEIRQVIITGRHERSCEWEFESCEFTKRILIPANVDMENMKCFIAENGLLQIEAPFNCSQQQQQIRPQEQEIPIQFLNQPTVDTTNANDRPKEEKFIKIQREEQNTMPVPKPTGGKIIPIEYVGRQPVSEESFSSKQCEQLERAKRQTLPTSMQMNPGTIIPPPDEVRQMIREVPIRMARRPIDQGILCPCCHGRGSRSSANCGFDHQNYPQLVAYRQNFPDKLQTDLPKKDHQPKNAPQVSTIDQSHESPGGELNQAIGELQKVATEISTRPSSSAIIDDVKMKDVEKIDK</sequence>
<dbReference type="GO" id="GO:0009408">
    <property type="term" value="P:response to heat"/>
    <property type="evidence" value="ECO:0007669"/>
    <property type="project" value="TreeGrafter"/>
</dbReference>
<protein>
    <recommendedName>
        <fullName evidence="4">SHSP domain-containing protein</fullName>
    </recommendedName>
</protein>
<dbReference type="CDD" id="cd06526">
    <property type="entry name" value="metazoan_ACD"/>
    <property type="match status" value="1"/>
</dbReference>
<keyword evidence="6" id="KW-1185">Reference proteome</keyword>
<proteinExistence type="inferred from homology"/>
<dbReference type="GO" id="GO:0005634">
    <property type="term" value="C:nucleus"/>
    <property type="evidence" value="ECO:0007669"/>
    <property type="project" value="TreeGrafter"/>
</dbReference>
<evidence type="ECO:0000256" key="2">
    <source>
        <dbReference type="RuleBase" id="RU003616"/>
    </source>
</evidence>
<comment type="similarity">
    <text evidence="1 2">Belongs to the small heat shock protein (HSP20) family.</text>
</comment>
<dbReference type="GO" id="GO:0042026">
    <property type="term" value="P:protein refolding"/>
    <property type="evidence" value="ECO:0007669"/>
    <property type="project" value="TreeGrafter"/>
</dbReference>
<dbReference type="GO" id="GO:0005737">
    <property type="term" value="C:cytoplasm"/>
    <property type="evidence" value="ECO:0007669"/>
    <property type="project" value="TreeGrafter"/>
</dbReference>
<evidence type="ECO:0000259" key="4">
    <source>
        <dbReference type="PROSITE" id="PS01031"/>
    </source>
</evidence>
<dbReference type="SUPFAM" id="SSF49764">
    <property type="entry name" value="HSP20-like chaperones"/>
    <property type="match status" value="1"/>
</dbReference>
<gene>
    <name evidence="5" type="ORF">DERF_007413</name>
</gene>
<dbReference type="InterPro" id="IPR008978">
    <property type="entry name" value="HSP20-like_chaperone"/>
</dbReference>
<dbReference type="Pfam" id="PF00011">
    <property type="entry name" value="HSP20"/>
    <property type="match status" value="1"/>
</dbReference>
<feature type="domain" description="SHSP" evidence="4">
    <location>
        <begin position="45"/>
        <end position="157"/>
    </location>
</feature>
<dbReference type="GO" id="GO:0051082">
    <property type="term" value="F:unfolded protein binding"/>
    <property type="evidence" value="ECO:0007669"/>
    <property type="project" value="TreeGrafter"/>
</dbReference>
<dbReference type="Proteomes" id="UP000790347">
    <property type="component" value="Unassembled WGS sequence"/>
</dbReference>
<evidence type="ECO:0000313" key="6">
    <source>
        <dbReference type="Proteomes" id="UP000790347"/>
    </source>
</evidence>
<feature type="region of interest" description="Disordered" evidence="3">
    <location>
        <begin position="306"/>
        <end position="336"/>
    </location>
</feature>
<evidence type="ECO:0000313" key="5">
    <source>
        <dbReference type="EMBL" id="KAH9516688.1"/>
    </source>
</evidence>
<organism evidence="5 6">
    <name type="scientific">Dermatophagoides farinae</name>
    <name type="common">American house dust mite</name>
    <dbReference type="NCBI Taxonomy" id="6954"/>
    <lineage>
        <taxon>Eukaryota</taxon>
        <taxon>Metazoa</taxon>
        <taxon>Ecdysozoa</taxon>
        <taxon>Arthropoda</taxon>
        <taxon>Chelicerata</taxon>
        <taxon>Arachnida</taxon>
        <taxon>Acari</taxon>
        <taxon>Acariformes</taxon>
        <taxon>Sarcoptiformes</taxon>
        <taxon>Astigmata</taxon>
        <taxon>Psoroptidia</taxon>
        <taxon>Analgoidea</taxon>
        <taxon>Pyroglyphidae</taxon>
        <taxon>Dermatophagoidinae</taxon>
        <taxon>Dermatophagoides</taxon>
    </lineage>
</organism>
<feature type="compositionally biased region" description="Basic and acidic residues" evidence="3">
    <location>
        <begin position="306"/>
        <end position="317"/>
    </location>
</feature>
<dbReference type="PANTHER" id="PTHR45640:SF26">
    <property type="entry name" value="RE23625P"/>
    <property type="match status" value="1"/>
</dbReference>
<accession>A0A922L343</accession>
<dbReference type="EMBL" id="ASGP02000003">
    <property type="protein sequence ID" value="KAH9516688.1"/>
    <property type="molecule type" value="Genomic_DNA"/>
</dbReference>
<dbReference type="InterPro" id="IPR002068">
    <property type="entry name" value="A-crystallin/Hsp20_dom"/>
</dbReference>
<dbReference type="AlphaFoldDB" id="A0A922L343"/>
<dbReference type="InterPro" id="IPR001436">
    <property type="entry name" value="Alpha-crystallin/sHSP_animal"/>
</dbReference>
<reference evidence="5" key="2">
    <citation type="journal article" date="2022" name="Res Sq">
        <title>Comparative Genomics Reveals Insights into the Divergent Evolution of Astigmatic Mites and Household Pest Adaptations.</title>
        <authorList>
            <person name="Xiong Q."/>
            <person name="Wan A.T.-Y."/>
            <person name="Liu X.-Y."/>
            <person name="Fung C.S.-H."/>
            <person name="Xiao X."/>
            <person name="Malainual N."/>
            <person name="Hou J."/>
            <person name="Wang L."/>
            <person name="Wang M."/>
            <person name="Yang K."/>
            <person name="Cui Y."/>
            <person name="Leung E."/>
            <person name="Nong W."/>
            <person name="Shin S.-K."/>
            <person name="Au S."/>
            <person name="Jeong K.Y."/>
            <person name="Chew F.T."/>
            <person name="Hui J."/>
            <person name="Leung T.F."/>
            <person name="Tungtrongchitr A."/>
            <person name="Zhong N."/>
            <person name="Liu Z."/>
            <person name="Tsui S."/>
        </authorList>
    </citation>
    <scope>NUCLEOTIDE SEQUENCE</scope>
    <source>
        <strain evidence="5">Derf</strain>
        <tissue evidence="5">Whole organism</tissue>
    </source>
</reference>
<comment type="caution">
    <text evidence="5">The sequence shown here is derived from an EMBL/GenBank/DDBJ whole genome shotgun (WGS) entry which is preliminary data.</text>
</comment>
<dbReference type="PROSITE" id="PS01031">
    <property type="entry name" value="SHSP"/>
    <property type="match status" value="1"/>
</dbReference>
<dbReference type="PANTHER" id="PTHR45640">
    <property type="entry name" value="HEAT SHOCK PROTEIN HSP-12.2-RELATED"/>
    <property type="match status" value="1"/>
</dbReference>
<name>A0A922L343_DERFA</name>
<evidence type="ECO:0000256" key="1">
    <source>
        <dbReference type="PROSITE-ProRule" id="PRU00285"/>
    </source>
</evidence>
<evidence type="ECO:0000256" key="3">
    <source>
        <dbReference type="SAM" id="MobiDB-lite"/>
    </source>
</evidence>
<dbReference type="Gene3D" id="2.60.40.790">
    <property type="match status" value="1"/>
</dbReference>